<name>A0A323V8S7_9ACTN</name>
<dbReference type="Gene3D" id="1.10.10.10">
    <property type="entry name" value="Winged helix-like DNA-binding domain superfamily/Winged helix DNA-binding domain"/>
    <property type="match status" value="1"/>
</dbReference>
<dbReference type="PANTHER" id="PTHR43133">
    <property type="entry name" value="RNA POLYMERASE ECF-TYPE SIGMA FACTO"/>
    <property type="match status" value="1"/>
</dbReference>
<dbReference type="GO" id="GO:0006352">
    <property type="term" value="P:DNA-templated transcription initiation"/>
    <property type="evidence" value="ECO:0007669"/>
    <property type="project" value="InterPro"/>
</dbReference>
<evidence type="ECO:0000256" key="1">
    <source>
        <dbReference type="ARBA" id="ARBA00010641"/>
    </source>
</evidence>
<dbReference type="PANTHER" id="PTHR43133:SF8">
    <property type="entry name" value="RNA POLYMERASE SIGMA FACTOR HI_1459-RELATED"/>
    <property type="match status" value="1"/>
</dbReference>
<reference evidence="7 8" key="1">
    <citation type="submission" date="2018-06" db="EMBL/GenBank/DDBJ databases">
        <title>Draft genome sequence of Modestobacter versicolor CP153-2.</title>
        <authorList>
            <person name="Gundlapally S.R."/>
        </authorList>
    </citation>
    <scope>NUCLEOTIDE SEQUENCE [LARGE SCALE GENOMIC DNA]</scope>
    <source>
        <strain evidence="7 8">CP153-2</strain>
    </source>
</reference>
<dbReference type="InterPro" id="IPR013325">
    <property type="entry name" value="RNA_pol_sigma_r2"/>
</dbReference>
<dbReference type="InterPro" id="IPR013324">
    <property type="entry name" value="RNA_pol_sigma_r3/r4-like"/>
</dbReference>
<proteinExistence type="inferred from homology"/>
<protein>
    <submittedName>
        <fullName evidence="7">Sigma-70 family RNA polymerase sigma factor</fullName>
    </submittedName>
</protein>
<organism evidence="7 8">
    <name type="scientific">Modestobacter versicolor</name>
    <dbReference type="NCBI Taxonomy" id="429133"/>
    <lineage>
        <taxon>Bacteria</taxon>
        <taxon>Bacillati</taxon>
        <taxon>Actinomycetota</taxon>
        <taxon>Actinomycetes</taxon>
        <taxon>Geodermatophilales</taxon>
        <taxon>Geodermatophilaceae</taxon>
        <taxon>Modestobacter</taxon>
    </lineage>
</organism>
<dbReference type="GO" id="GO:0016987">
    <property type="term" value="F:sigma factor activity"/>
    <property type="evidence" value="ECO:0007669"/>
    <property type="project" value="UniProtKB-KW"/>
</dbReference>
<keyword evidence="2" id="KW-0805">Transcription regulation</keyword>
<dbReference type="Pfam" id="PF04542">
    <property type="entry name" value="Sigma70_r2"/>
    <property type="match status" value="1"/>
</dbReference>
<keyword evidence="8" id="KW-1185">Reference proteome</keyword>
<comment type="similarity">
    <text evidence="1">Belongs to the sigma-70 factor family. ECF subfamily.</text>
</comment>
<feature type="domain" description="RNA polymerase sigma-70 region 2" evidence="6">
    <location>
        <begin position="26"/>
        <end position="93"/>
    </location>
</feature>
<dbReference type="SUPFAM" id="SSF88659">
    <property type="entry name" value="Sigma3 and sigma4 domains of RNA polymerase sigma factors"/>
    <property type="match status" value="1"/>
</dbReference>
<dbReference type="EMBL" id="QKNV01000178">
    <property type="protein sequence ID" value="PZA20470.1"/>
    <property type="molecule type" value="Genomic_DNA"/>
</dbReference>
<dbReference type="InterPro" id="IPR014284">
    <property type="entry name" value="RNA_pol_sigma-70_dom"/>
</dbReference>
<evidence type="ECO:0000256" key="3">
    <source>
        <dbReference type="ARBA" id="ARBA00023082"/>
    </source>
</evidence>
<keyword evidence="4" id="KW-0238">DNA-binding</keyword>
<gene>
    <name evidence="7" type="ORF">DMO24_15275</name>
</gene>
<dbReference type="InterPro" id="IPR007627">
    <property type="entry name" value="RNA_pol_sigma70_r2"/>
</dbReference>
<evidence type="ECO:0000256" key="4">
    <source>
        <dbReference type="ARBA" id="ARBA00023125"/>
    </source>
</evidence>
<dbReference type="AlphaFoldDB" id="A0A323V8S7"/>
<comment type="caution">
    <text evidence="7">The sequence shown here is derived from an EMBL/GenBank/DDBJ whole genome shotgun (WGS) entry which is preliminary data.</text>
</comment>
<evidence type="ECO:0000313" key="7">
    <source>
        <dbReference type="EMBL" id="PZA20470.1"/>
    </source>
</evidence>
<dbReference type="Gene3D" id="1.10.1740.10">
    <property type="match status" value="1"/>
</dbReference>
<dbReference type="InterPro" id="IPR039425">
    <property type="entry name" value="RNA_pol_sigma-70-like"/>
</dbReference>
<evidence type="ECO:0000256" key="5">
    <source>
        <dbReference type="ARBA" id="ARBA00023163"/>
    </source>
</evidence>
<dbReference type="OrthoDB" id="265863at2"/>
<dbReference type="Proteomes" id="UP000247602">
    <property type="component" value="Unassembled WGS sequence"/>
</dbReference>
<evidence type="ECO:0000256" key="2">
    <source>
        <dbReference type="ARBA" id="ARBA00023015"/>
    </source>
</evidence>
<accession>A0A323V8S7</accession>
<dbReference type="InterPro" id="IPR036388">
    <property type="entry name" value="WH-like_DNA-bd_sf"/>
</dbReference>
<dbReference type="GO" id="GO:0003677">
    <property type="term" value="F:DNA binding"/>
    <property type="evidence" value="ECO:0007669"/>
    <property type="project" value="UniProtKB-KW"/>
</dbReference>
<keyword evidence="5" id="KW-0804">Transcription</keyword>
<keyword evidence="3" id="KW-0731">Sigma factor</keyword>
<dbReference type="NCBIfam" id="TIGR02937">
    <property type="entry name" value="sigma70-ECF"/>
    <property type="match status" value="1"/>
</dbReference>
<sequence length="189" mass="21302">MTAPEVSTADLVRAAATGDRGAWDTLVGRYAGLVWSVARGHRLQGEDAADVFQTTWLRLVEQLPRIREPERVGAWLATTARRECLRVLRRSGRETVSRAEVLEAVPDDVPGFDESLVRAEQREALWHHLQTSSDRCRRLLRVLVADPPLSYTEVAEVLEMPIGSIGPTRRRCLEQLRRRLEEAGVDVDL</sequence>
<evidence type="ECO:0000259" key="6">
    <source>
        <dbReference type="Pfam" id="PF04542"/>
    </source>
</evidence>
<dbReference type="SUPFAM" id="SSF88946">
    <property type="entry name" value="Sigma2 domain of RNA polymerase sigma factors"/>
    <property type="match status" value="1"/>
</dbReference>
<evidence type="ECO:0000313" key="8">
    <source>
        <dbReference type="Proteomes" id="UP000247602"/>
    </source>
</evidence>